<dbReference type="GO" id="GO:0005524">
    <property type="term" value="F:ATP binding"/>
    <property type="evidence" value="ECO:0007669"/>
    <property type="project" value="InterPro"/>
</dbReference>
<dbReference type="EMBL" id="CAJFCV020000006">
    <property type="protein sequence ID" value="CAG9129653.1"/>
    <property type="molecule type" value="Genomic_DNA"/>
</dbReference>
<evidence type="ECO:0000313" key="3">
    <source>
        <dbReference type="EMBL" id="CAD5234072.1"/>
    </source>
</evidence>
<feature type="compositionally biased region" description="Basic and acidic residues" evidence="1">
    <location>
        <begin position="472"/>
        <end position="492"/>
    </location>
</feature>
<dbReference type="PROSITE" id="PS50011">
    <property type="entry name" value="PROTEIN_KINASE_DOM"/>
    <property type="match status" value="1"/>
</dbReference>
<evidence type="ECO:0000256" key="1">
    <source>
        <dbReference type="SAM" id="MobiDB-lite"/>
    </source>
</evidence>
<accession>A0A1I7SLK5</accession>
<dbReference type="SMART" id="SM00220">
    <property type="entry name" value="S_TKc"/>
    <property type="match status" value="1"/>
</dbReference>
<dbReference type="PANTHER" id="PTHR11909">
    <property type="entry name" value="CASEIN KINASE-RELATED"/>
    <property type="match status" value="1"/>
</dbReference>
<dbReference type="Pfam" id="PF00069">
    <property type="entry name" value="Pkinase"/>
    <property type="match status" value="1"/>
</dbReference>
<dbReference type="InterPro" id="IPR011009">
    <property type="entry name" value="Kinase-like_dom_sf"/>
</dbReference>
<feature type="compositionally biased region" description="Basic residues" evidence="1">
    <location>
        <begin position="1"/>
        <end position="10"/>
    </location>
</feature>
<feature type="region of interest" description="Disordered" evidence="1">
    <location>
        <begin position="1"/>
        <end position="38"/>
    </location>
</feature>
<dbReference type="Proteomes" id="UP000582659">
    <property type="component" value="Unassembled WGS sequence"/>
</dbReference>
<dbReference type="Proteomes" id="UP000095284">
    <property type="component" value="Unplaced"/>
</dbReference>
<evidence type="ECO:0000313" key="6">
    <source>
        <dbReference type="WBParaSite" id="BXY_1393800.1"/>
    </source>
</evidence>
<feature type="compositionally biased region" description="Basic and acidic residues" evidence="1">
    <location>
        <begin position="635"/>
        <end position="650"/>
    </location>
</feature>
<name>A0A1I7SLK5_BURXY</name>
<dbReference type="InterPro" id="IPR000719">
    <property type="entry name" value="Prot_kinase_dom"/>
</dbReference>
<dbReference type="AlphaFoldDB" id="A0A1I7SLK5"/>
<feature type="region of interest" description="Disordered" evidence="1">
    <location>
        <begin position="472"/>
        <end position="678"/>
    </location>
</feature>
<evidence type="ECO:0000313" key="5">
    <source>
        <dbReference type="Proteomes" id="UP000659654"/>
    </source>
</evidence>
<dbReference type="Gene3D" id="1.10.510.10">
    <property type="entry name" value="Transferase(Phosphotransferase) domain 1"/>
    <property type="match status" value="1"/>
</dbReference>
<feature type="domain" description="Protein kinase" evidence="2">
    <location>
        <begin position="86"/>
        <end position="410"/>
    </location>
</feature>
<evidence type="ECO:0000259" key="2">
    <source>
        <dbReference type="PROSITE" id="PS50011"/>
    </source>
</evidence>
<feature type="compositionally biased region" description="Basic and acidic residues" evidence="1">
    <location>
        <begin position="500"/>
        <end position="511"/>
    </location>
</feature>
<gene>
    <name evidence="3" type="ORF">BXYJ_LOCUS14163</name>
</gene>
<dbReference type="Proteomes" id="UP000659654">
    <property type="component" value="Unassembled WGS sequence"/>
</dbReference>
<dbReference type="SUPFAM" id="SSF56112">
    <property type="entry name" value="Protein kinase-like (PK-like)"/>
    <property type="match status" value="1"/>
</dbReference>
<protein>
    <submittedName>
        <fullName evidence="3">(pine wood nematode) hypothetical protein</fullName>
    </submittedName>
    <submittedName>
        <fullName evidence="6">Protein kinase domain-containing protein</fullName>
    </submittedName>
</protein>
<dbReference type="WBParaSite" id="BXY_1393800.1">
    <property type="protein sequence ID" value="BXY_1393800.1"/>
    <property type="gene ID" value="BXY_1393800"/>
</dbReference>
<dbReference type="GO" id="GO:0004672">
    <property type="term" value="F:protein kinase activity"/>
    <property type="evidence" value="ECO:0007669"/>
    <property type="project" value="InterPro"/>
</dbReference>
<proteinExistence type="predicted"/>
<feature type="compositionally biased region" description="Basic residues" evidence="1">
    <location>
        <begin position="666"/>
        <end position="678"/>
    </location>
</feature>
<dbReference type="OrthoDB" id="5979581at2759"/>
<reference evidence="3" key="2">
    <citation type="submission" date="2020-09" db="EMBL/GenBank/DDBJ databases">
        <authorList>
            <person name="Kikuchi T."/>
        </authorList>
    </citation>
    <scope>NUCLEOTIDE SEQUENCE</scope>
    <source>
        <strain evidence="3">Ka4C1</strain>
    </source>
</reference>
<dbReference type="EMBL" id="CAJFDI010000006">
    <property type="protein sequence ID" value="CAD5234072.1"/>
    <property type="molecule type" value="Genomic_DNA"/>
</dbReference>
<evidence type="ECO:0000313" key="4">
    <source>
        <dbReference type="Proteomes" id="UP000095284"/>
    </source>
</evidence>
<dbReference type="SMR" id="A0A1I7SLK5"/>
<feature type="compositionally biased region" description="Basic and acidic residues" evidence="1">
    <location>
        <begin position="549"/>
        <end position="560"/>
    </location>
</feature>
<feature type="compositionally biased region" description="Polar residues" evidence="1">
    <location>
        <begin position="595"/>
        <end position="632"/>
    </location>
</feature>
<keyword evidence="5" id="KW-1185">Reference proteome</keyword>
<sequence length="678" mass="77252">MATASRKQKSTVRIVKTAVRKDQSAKPADQSARKVQTEQLSCVSTEQKRITKQQTVKEGRDLEENDAQKKALANHLRSIAPFNKRWNVTKTINEGTFGVVFAVQDIQTGVEGVIKVAKSDGNAPAKWEAFILEKVMKANPNASVVRILDKGMLADHNGNGMEFMVLEKAAIPIMQYISKFSGKERDLHVSFILLDMLKGIHDMHRQGLLHRDLKPDNMGILSKSQPFAVLFDLGMVRMFTGYFGEVRLPRSAVYFRGTPEWASGHACKGREQCWLDDLIGWMYVAVELYDDTKEPNQPLPWTQRNTTKGIRYLKSVFGPARLIFKRCPKEFFAINAYLMTANRFVPPDYNFLVFKINEIIERLQRELGGADKYNRYTSVGEDLKVQQKEKEARERAELEQNLAREMETELRRLEANNLALKDAKEKELEQKLKAEYAKKYGIEKLKEIERRLSEEKRKGLNEDELKAKVAKKVEREMRREKKKLKENIEMKRRTIQASKQLKEEQLSEQERKKKTPVLNSTSSPEERKKTTQGLPRDSNSNPKKRKSNEKKGKKENEGRKSGVGKKVVQKKRRSESKKMVFGSARPRPKKSSRSQTRTDVATVDPNSPDNLTATALTKSSDNVTKQSASDPTVSGDKHLSLVETSKRPQADTKTGTSPALNVRKASGSKKRKKLKNSQ</sequence>
<reference evidence="6" key="1">
    <citation type="submission" date="2016-11" db="UniProtKB">
        <authorList>
            <consortium name="WormBaseParasite"/>
        </authorList>
    </citation>
    <scope>IDENTIFICATION</scope>
</reference>
<dbReference type="eggNOG" id="KOG1164">
    <property type="taxonomic scope" value="Eukaryota"/>
</dbReference>
<dbReference type="InterPro" id="IPR050235">
    <property type="entry name" value="CK1_Ser-Thr_kinase"/>
</dbReference>
<organism evidence="4 6">
    <name type="scientific">Bursaphelenchus xylophilus</name>
    <name type="common">Pinewood nematode worm</name>
    <name type="synonym">Aphelenchoides xylophilus</name>
    <dbReference type="NCBI Taxonomy" id="6326"/>
    <lineage>
        <taxon>Eukaryota</taxon>
        <taxon>Metazoa</taxon>
        <taxon>Ecdysozoa</taxon>
        <taxon>Nematoda</taxon>
        <taxon>Chromadorea</taxon>
        <taxon>Rhabditida</taxon>
        <taxon>Tylenchina</taxon>
        <taxon>Tylenchomorpha</taxon>
        <taxon>Aphelenchoidea</taxon>
        <taxon>Aphelenchoididae</taxon>
        <taxon>Bursaphelenchus</taxon>
    </lineage>
</organism>